<accession>A0A7N0UQN3</accession>
<comment type="similarity">
    <text evidence="1 4">Belongs to the glycosyl hydrolase 14 family.</text>
</comment>
<keyword evidence="3 4" id="KW-0624">Polysaccharide degradation</keyword>
<dbReference type="GO" id="GO:0000272">
    <property type="term" value="P:polysaccharide catabolic process"/>
    <property type="evidence" value="ECO:0007669"/>
    <property type="project" value="UniProtKB-KW"/>
</dbReference>
<proteinExistence type="inferred from homology"/>
<dbReference type="EnsemblPlants" id="Kaladp0076s0255.1.v1.1">
    <property type="protein sequence ID" value="Kaladp0076s0255.1.v1.1"/>
    <property type="gene ID" value="Kaladp0076s0255.v1.1"/>
</dbReference>
<evidence type="ECO:0000256" key="2">
    <source>
        <dbReference type="ARBA" id="ARBA00023277"/>
    </source>
</evidence>
<dbReference type="Pfam" id="PF01373">
    <property type="entry name" value="Glyco_hydro_14"/>
    <property type="match status" value="1"/>
</dbReference>
<dbReference type="SUPFAM" id="SSF51445">
    <property type="entry name" value="(Trans)glycosidases"/>
    <property type="match status" value="1"/>
</dbReference>
<keyword evidence="6" id="KW-1185">Reference proteome</keyword>
<evidence type="ECO:0000256" key="4">
    <source>
        <dbReference type="RuleBase" id="RU000509"/>
    </source>
</evidence>
<name>A0A7N0UQN3_KALFE</name>
<comment type="catalytic activity">
    <reaction evidence="4">
        <text>Hydrolysis of (1-&gt;4)-alpha-D-glucosidic linkages in polysaccharides so as to remove successive maltose units from the non-reducing ends of the chains.</text>
        <dbReference type="EC" id="3.2.1.2"/>
    </reaction>
</comment>
<evidence type="ECO:0000313" key="6">
    <source>
        <dbReference type="Proteomes" id="UP000594263"/>
    </source>
</evidence>
<evidence type="ECO:0000256" key="1">
    <source>
        <dbReference type="ARBA" id="ARBA00005652"/>
    </source>
</evidence>
<protein>
    <recommendedName>
        <fullName evidence="4">Beta-amylase</fullName>
        <ecNumber evidence="4">3.2.1.2</ecNumber>
    </recommendedName>
</protein>
<organism evidence="5 6">
    <name type="scientific">Kalanchoe fedtschenkoi</name>
    <name type="common">Lavender scallops</name>
    <name type="synonym">South American air plant</name>
    <dbReference type="NCBI Taxonomy" id="63787"/>
    <lineage>
        <taxon>Eukaryota</taxon>
        <taxon>Viridiplantae</taxon>
        <taxon>Streptophyta</taxon>
        <taxon>Embryophyta</taxon>
        <taxon>Tracheophyta</taxon>
        <taxon>Spermatophyta</taxon>
        <taxon>Magnoliopsida</taxon>
        <taxon>eudicotyledons</taxon>
        <taxon>Gunneridae</taxon>
        <taxon>Pentapetalae</taxon>
        <taxon>Saxifragales</taxon>
        <taxon>Crassulaceae</taxon>
        <taxon>Kalanchoe</taxon>
    </lineage>
</organism>
<dbReference type="EC" id="3.2.1.2" evidence="4"/>
<keyword evidence="2 4" id="KW-0119">Carbohydrate metabolism</keyword>
<evidence type="ECO:0000313" key="5">
    <source>
        <dbReference type="EnsemblPlants" id="Kaladp0076s0255.1.v1.1"/>
    </source>
</evidence>
<dbReference type="Gramene" id="Kaladp0076s0255.1.v1.1">
    <property type="protein sequence ID" value="Kaladp0076s0255.1.v1.1"/>
    <property type="gene ID" value="Kaladp0076s0255.v1.1"/>
</dbReference>
<dbReference type="Proteomes" id="UP000594263">
    <property type="component" value="Unplaced"/>
</dbReference>
<keyword evidence="4" id="KW-0326">Glycosidase</keyword>
<dbReference type="OMA" id="CMNKQHR"/>
<dbReference type="InterPro" id="IPR001554">
    <property type="entry name" value="Glyco_hydro_14"/>
</dbReference>
<dbReference type="PANTHER" id="PTHR31352">
    <property type="entry name" value="BETA-AMYLASE 1, CHLOROPLASTIC"/>
    <property type="match status" value="1"/>
</dbReference>
<evidence type="ECO:0000256" key="3">
    <source>
        <dbReference type="ARBA" id="ARBA00023326"/>
    </source>
</evidence>
<dbReference type="PANTHER" id="PTHR31352:SF3">
    <property type="entry name" value="INACTIVE BETA-AMYLASE 9"/>
    <property type="match status" value="1"/>
</dbReference>
<dbReference type="Gene3D" id="3.20.20.80">
    <property type="entry name" value="Glycosidases"/>
    <property type="match status" value="1"/>
</dbReference>
<reference evidence="5" key="1">
    <citation type="submission" date="2021-01" db="UniProtKB">
        <authorList>
            <consortium name="EnsemblPlants"/>
        </authorList>
    </citation>
    <scope>IDENTIFICATION</scope>
</reference>
<dbReference type="GO" id="GO:0016161">
    <property type="term" value="F:beta-amylase activity"/>
    <property type="evidence" value="ECO:0007669"/>
    <property type="project" value="UniProtKB-EC"/>
</dbReference>
<keyword evidence="4" id="KW-0378">Hydrolase</keyword>
<dbReference type="PRINTS" id="PR00750">
    <property type="entry name" value="BETAAMYLASE"/>
</dbReference>
<dbReference type="AlphaFoldDB" id="A0A7N0UQN3"/>
<sequence>MEVSVIGSSQAQIGRSESVFGELVMGNPKVHAFSRVSFARNRRCDVGRVRFSLKAVAESQVAESNKDSADTSPKFSRSNDGVKLYVGLPLDVVSDPHAVNHARAVSAGLKALKLLGVEGVELPVWWGVVENETMGKHEWSGYLAVAEMVKKAGLKLHVSFCFHACKEAKISLPKWVSEIGENHPDLYFTDRSGEHYKECLSLAVDDVPVFDGKTALHVYKEFCESFEASFKHYLGSTITGITMGMGPNGELRYPSHHQKTADGTVQGVGEFQCYDKNMLSHLKQHAEAAGNPFWGLGGPHDAPSYNQSPDGNPFFKDDGGSWESPYGDFFLSWYSSQLASHGNALLSTASSIFSHKDVTVSGVVPLVHSWYRTRSHPAELTAGFYNTGARDGYDAVAEMFARNSCKMILPGMDLSDDHQLQGSLSSPESLLAQVMSSCSKHNVEVSGQNSSISQVPGGFGRIKKNLLDEKAAVDLFTYQRMGALFFSPENFRSFTELVRSLSQPSMGVDDLPGVNVKTAELKQAEAKLQMQAA</sequence>
<dbReference type="InterPro" id="IPR017853">
    <property type="entry name" value="GH"/>
</dbReference>